<comment type="caution">
    <text evidence="1">The sequence shown here is derived from an EMBL/GenBank/DDBJ whole genome shotgun (WGS) entry which is preliminary data.</text>
</comment>
<evidence type="ECO:0008006" key="3">
    <source>
        <dbReference type="Google" id="ProtNLM"/>
    </source>
</evidence>
<organism evidence="1 2">
    <name type="scientific">Glaciihabitans arcticus</name>
    <dbReference type="NCBI Taxonomy" id="2668039"/>
    <lineage>
        <taxon>Bacteria</taxon>
        <taxon>Bacillati</taxon>
        <taxon>Actinomycetota</taxon>
        <taxon>Actinomycetes</taxon>
        <taxon>Micrococcales</taxon>
        <taxon>Microbacteriaceae</taxon>
        <taxon>Glaciihabitans</taxon>
    </lineage>
</organism>
<dbReference type="EMBL" id="SISG01000001">
    <property type="protein sequence ID" value="TBN57637.1"/>
    <property type="molecule type" value="Genomic_DNA"/>
</dbReference>
<reference evidence="2" key="1">
    <citation type="submission" date="2019-02" db="EMBL/GenBank/DDBJ databases">
        <title>Glaciihabitans arcticus sp. nov., a psychrotolerant bacterium isolated from polar soil.</title>
        <authorList>
            <person name="Dahal R.H."/>
        </authorList>
    </citation>
    <scope>NUCLEOTIDE SEQUENCE [LARGE SCALE GENOMIC DNA]</scope>
    <source>
        <strain evidence="2">RP-3-7</strain>
    </source>
</reference>
<keyword evidence="2" id="KW-1185">Reference proteome</keyword>
<evidence type="ECO:0000313" key="2">
    <source>
        <dbReference type="Proteomes" id="UP000294194"/>
    </source>
</evidence>
<proteinExistence type="predicted"/>
<accession>A0A4Q9GWP5</accession>
<dbReference type="RefSeq" id="WP_130981748.1">
    <property type="nucleotide sequence ID" value="NZ_SISG01000001.1"/>
</dbReference>
<gene>
    <name evidence="1" type="ORF">EYE40_09695</name>
</gene>
<evidence type="ECO:0000313" key="1">
    <source>
        <dbReference type="EMBL" id="TBN57637.1"/>
    </source>
</evidence>
<sequence>MLAMTGTLRIDASTFDRRLRRYRSIPLSASQRVVLIPPIGSFLIDWDLSAIRLHVRAGSQWEANEVIEQLNEELKRRLAGLPCLEWEQSA</sequence>
<dbReference type="AlphaFoldDB" id="A0A4Q9GWP5"/>
<name>A0A4Q9GWP5_9MICO</name>
<protein>
    <recommendedName>
        <fullName evidence="3">DUF2218 domain-containing protein</fullName>
    </recommendedName>
</protein>
<dbReference type="Proteomes" id="UP000294194">
    <property type="component" value="Unassembled WGS sequence"/>
</dbReference>